<dbReference type="InterPro" id="IPR036388">
    <property type="entry name" value="WH-like_DNA-bd_sf"/>
</dbReference>
<feature type="domain" description="HTH lysR-type" evidence="5">
    <location>
        <begin position="8"/>
        <end position="65"/>
    </location>
</feature>
<keyword evidence="2" id="KW-0805">Transcription regulation</keyword>
<protein>
    <submittedName>
        <fullName evidence="6">Transcriptional regulator</fullName>
    </submittedName>
</protein>
<name>A0ABQ0PX59_9PROT</name>
<sequence>MDTLIFRLKFRQLLLLRQISIEPSLNRAARSLNLSQPTASKLLQDMETDLEAQLFERHAHGLTPTGAGLVAIRHAEQILADLGRLRHDLQAVKRGLSGTVRIGAIGAALHDLVTPVLSDLAQSHPEINVTLQVTTSDDLMEMLQAGRIDLALGRPVEGVSPGLLMVEEMAPEPLHVVAGAQNPLLQGQTFTLETLSALRWIVPVRPSPMRKAVEAIFTMARLPLPEHPIEVSSILATIDLLAQSDMVSALPGSVCALFAGSGMVRILPVSLPDVIGPYFLMRMRERNMTPAVAHLARQLRERAIGLSDSAIQEV</sequence>
<dbReference type="PANTHER" id="PTHR30419:SF8">
    <property type="entry name" value="NITROGEN ASSIMILATION TRANSCRIPTIONAL ACTIVATOR-RELATED"/>
    <property type="match status" value="1"/>
</dbReference>
<dbReference type="SUPFAM" id="SSF46785">
    <property type="entry name" value="Winged helix' DNA-binding domain"/>
    <property type="match status" value="1"/>
</dbReference>
<dbReference type="InterPro" id="IPR050950">
    <property type="entry name" value="HTH-type_LysR_regulators"/>
</dbReference>
<evidence type="ECO:0000313" key="6">
    <source>
        <dbReference type="EMBL" id="GBQ83828.1"/>
    </source>
</evidence>
<keyword evidence="4" id="KW-0804">Transcription</keyword>
<dbReference type="PROSITE" id="PS50931">
    <property type="entry name" value="HTH_LYSR"/>
    <property type="match status" value="1"/>
</dbReference>
<dbReference type="EMBL" id="BAPV01000003">
    <property type="protein sequence ID" value="GBQ83828.1"/>
    <property type="molecule type" value="Genomic_DNA"/>
</dbReference>
<evidence type="ECO:0000256" key="4">
    <source>
        <dbReference type="ARBA" id="ARBA00023163"/>
    </source>
</evidence>
<gene>
    <name evidence="6" type="ORF">AA0535_0346</name>
</gene>
<dbReference type="Gene3D" id="3.40.190.10">
    <property type="entry name" value="Periplasmic binding protein-like II"/>
    <property type="match status" value="2"/>
</dbReference>
<dbReference type="PANTHER" id="PTHR30419">
    <property type="entry name" value="HTH-TYPE TRANSCRIPTIONAL REGULATOR YBHD"/>
    <property type="match status" value="1"/>
</dbReference>
<evidence type="ECO:0000256" key="2">
    <source>
        <dbReference type="ARBA" id="ARBA00023015"/>
    </source>
</evidence>
<dbReference type="PRINTS" id="PR00039">
    <property type="entry name" value="HTHLYSR"/>
</dbReference>
<dbReference type="Pfam" id="PF03466">
    <property type="entry name" value="LysR_substrate"/>
    <property type="match status" value="1"/>
</dbReference>
<accession>A0ABQ0PX59</accession>
<dbReference type="Proteomes" id="UP001062776">
    <property type="component" value="Unassembled WGS sequence"/>
</dbReference>
<keyword evidence="3" id="KW-0238">DNA-binding</keyword>
<dbReference type="SUPFAM" id="SSF53850">
    <property type="entry name" value="Periplasmic binding protein-like II"/>
    <property type="match status" value="1"/>
</dbReference>
<dbReference type="InterPro" id="IPR005119">
    <property type="entry name" value="LysR_subst-bd"/>
</dbReference>
<evidence type="ECO:0000259" key="5">
    <source>
        <dbReference type="PROSITE" id="PS50931"/>
    </source>
</evidence>
<dbReference type="InterPro" id="IPR036390">
    <property type="entry name" value="WH_DNA-bd_sf"/>
</dbReference>
<evidence type="ECO:0000313" key="7">
    <source>
        <dbReference type="Proteomes" id="UP001062776"/>
    </source>
</evidence>
<comment type="caution">
    <text evidence="6">The sequence shown here is derived from an EMBL/GenBank/DDBJ whole genome shotgun (WGS) entry which is preliminary data.</text>
</comment>
<evidence type="ECO:0000256" key="3">
    <source>
        <dbReference type="ARBA" id="ARBA00023125"/>
    </source>
</evidence>
<proteinExistence type="inferred from homology"/>
<organism evidence="6 7">
    <name type="scientific">Asaia krungthepensis NRIC 0535</name>
    <dbReference type="NCBI Taxonomy" id="1307925"/>
    <lineage>
        <taxon>Bacteria</taxon>
        <taxon>Pseudomonadati</taxon>
        <taxon>Pseudomonadota</taxon>
        <taxon>Alphaproteobacteria</taxon>
        <taxon>Acetobacterales</taxon>
        <taxon>Acetobacteraceae</taxon>
        <taxon>Asaia</taxon>
    </lineage>
</organism>
<dbReference type="Pfam" id="PF00126">
    <property type="entry name" value="HTH_1"/>
    <property type="match status" value="1"/>
</dbReference>
<keyword evidence="7" id="KW-1185">Reference proteome</keyword>
<comment type="similarity">
    <text evidence="1">Belongs to the LysR transcriptional regulatory family.</text>
</comment>
<dbReference type="Gene3D" id="1.10.10.10">
    <property type="entry name" value="Winged helix-like DNA-binding domain superfamily/Winged helix DNA-binding domain"/>
    <property type="match status" value="1"/>
</dbReference>
<evidence type="ECO:0000256" key="1">
    <source>
        <dbReference type="ARBA" id="ARBA00009437"/>
    </source>
</evidence>
<dbReference type="InterPro" id="IPR000847">
    <property type="entry name" value="LysR_HTH_N"/>
</dbReference>
<reference evidence="6" key="1">
    <citation type="submission" date="2013-04" db="EMBL/GenBank/DDBJ databases">
        <title>The genome sequencing project of 58 acetic acid bacteria.</title>
        <authorList>
            <person name="Okamoto-Kainuma A."/>
            <person name="Ishikawa M."/>
            <person name="Umino S."/>
            <person name="Koizumi Y."/>
            <person name="Shiwa Y."/>
            <person name="Yoshikawa H."/>
            <person name="Matsutani M."/>
            <person name="Matsushita K."/>
        </authorList>
    </citation>
    <scope>NUCLEOTIDE SEQUENCE</scope>
    <source>
        <strain evidence="6">NRIC 0535</strain>
    </source>
</reference>